<accession>A0A0G4GNJ9</accession>
<name>A0A0G4GNJ9_9ALVE</name>
<keyword evidence="1" id="KW-0175">Coiled coil</keyword>
<feature type="region of interest" description="Disordered" evidence="2">
    <location>
        <begin position="1"/>
        <end position="27"/>
    </location>
</feature>
<gene>
    <name evidence="3" type="ORF">Cvel_4971</name>
</gene>
<evidence type="ECO:0000313" key="3">
    <source>
        <dbReference type="EMBL" id="CEM31861.1"/>
    </source>
</evidence>
<evidence type="ECO:0000256" key="2">
    <source>
        <dbReference type="SAM" id="MobiDB-lite"/>
    </source>
</evidence>
<feature type="region of interest" description="Disordered" evidence="2">
    <location>
        <begin position="282"/>
        <end position="315"/>
    </location>
</feature>
<organism evidence="3">
    <name type="scientific">Chromera velia CCMP2878</name>
    <dbReference type="NCBI Taxonomy" id="1169474"/>
    <lineage>
        <taxon>Eukaryota</taxon>
        <taxon>Sar</taxon>
        <taxon>Alveolata</taxon>
        <taxon>Colpodellida</taxon>
        <taxon>Chromeraceae</taxon>
        <taxon>Chromera</taxon>
    </lineage>
</organism>
<feature type="coiled-coil region" evidence="1">
    <location>
        <begin position="49"/>
        <end position="76"/>
    </location>
</feature>
<dbReference type="AlphaFoldDB" id="A0A0G4GNJ9"/>
<proteinExistence type="predicted"/>
<dbReference type="PhylomeDB" id="A0A0G4GNJ9"/>
<evidence type="ECO:0000256" key="1">
    <source>
        <dbReference type="SAM" id="Coils"/>
    </source>
</evidence>
<reference evidence="3" key="1">
    <citation type="submission" date="2014-11" db="EMBL/GenBank/DDBJ databases">
        <authorList>
            <person name="Otto D Thomas"/>
            <person name="Naeem Raeece"/>
        </authorList>
    </citation>
    <scope>NUCLEOTIDE SEQUENCE</scope>
</reference>
<dbReference type="EMBL" id="CDMZ01001391">
    <property type="protein sequence ID" value="CEM31861.1"/>
    <property type="molecule type" value="Genomic_DNA"/>
</dbReference>
<protein>
    <submittedName>
        <fullName evidence="3">Uncharacterized protein</fullName>
    </submittedName>
</protein>
<dbReference type="VEuPathDB" id="CryptoDB:Cvel_4971"/>
<sequence length="345" mass="39083">MRGGDRGEEEKEIGNMEEQEKDEQLPEGWEYARNVKAIWPPSSKEETRKINNYEQMKTLEERLREATEAILKGKKLPEGVKWEGKEEGFEEIYAEWVRGIKEVLEGVSADTTRCVYPPDEQKDEGAYWKGQIQGTNRGGKTGGTNGRGWKRLVQRHRAPRVVGAQRKGGCRRFPGTCRKQGVWTDCMGDRGYVYQLMLREKDDLCSLVMQERVHTYKVSLLSSQEQGGFIAHIADTAQLAGVEIGAVLDPFFRRPARIERAAGRWAEKVDAGLAKSLKESLTQTEDWGADESRNGQRGQAGAPTNSPPQRTKELSAIYAADSSDIRQMKLLWKFERDNSFTTPRP</sequence>
<feature type="compositionally biased region" description="Basic and acidic residues" evidence="2">
    <location>
        <begin position="1"/>
        <end position="14"/>
    </location>
</feature>